<evidence type="ECO:0000256" key="6">
    <source>
        <dbReference type="PIRSR" id="PIRSR602678-1"/>
    </source>
</evidence>
<dbReference type="PANTHER" id="PTHR13799">
    <property type="entry name" value="NGG1 INTERACTING FACTOR 3"/>
    <property type="match status" value="1"/>
</dbReference>
<dbReference type="EMBL" id="JAFMYV010000001">
    <property type="protein sequence ID" value="MBO0935177.1"/>
    <property type="molecule type" value="Genomic_DNA"/>
</dbReference>
<dbReference type="Proteomes" id="UP000664034">
    <property type="component" value="Unassembled WGS sequence"/>
</dbReference>
<comment type="similarity">
    <text evidence="1 5">Belongs to the GTP cyclohydrolase I type 2/NIF3 family.</text>
</comment>
<dbReference type="RefSeq" id="WP_207362743.1">
    <property type="nucleotide sequence ID" value="NZ_JAFMYV010000001.1"/>
</dbReference>
<gene>
    <name evidence="7" type="ORF">J2I47_01325</name>
</gene>
<dbReference type="InterPro" id="IPR002678">
    <property type="entry name" value="DUF34/NIF3"/>
</dbReference>
<comment type="subunit">
    <text evidence="2">Homohexamer.</text>
</comment>
<comment type="caution">
    <text evidence="7">The sequence shown here is derived from an EMBL/GenBank/DDBJ whole genome shotgun (WGS) entry which is preliminary data.</text>
</comment>
<dbReference type="Pfam" id="PF01784">
    <property type="entry name" value="DUF34_NIF3"/>
    <property type="match status" value="1"/>
</dbReference>
<protein>
    <recommendedName>
        <fullName evidence="3 5">GTP cyclohydrolase 1 type 2 homolog</fullName>
    </recommendedName>
</protein>
<dbReference type="NCBIfam" id="TIGR00486">
    <property type="entry name" value="YbgI_SA1388"/>
    <property type="match status" value="1"/>
</dbReference>
<dbReference type="Gene3D" id="3.30.70.120">
    <property type="match status" value="1"/>
</dbReference>
<feature type="binding site" evidence="6">
    <location>
        <position position="68"/>
    </location>
    <ligand>
        <name>a divalent metal cation</name>
        <dbReference type="ChEBI" id="CHEBI:60240"/>
        <label>1</label>
    </ligand>
</feature>
<dbReference type="PANTHER" id="PTHR13799:SF14">
    <property type="entry name" value="GTP CYCLOHYDROLASE 1 TYPE 2 HOMOLOG"/>
    <property type="match status" value="1"/>
</dbReference>
<dbReference type="InterPro" id="IPR036069">
    <property type="entry name" value="DUF34/NIF3_sf"/>
</dbReference>
<feature type="binding site" evidence="6">
    <location>
        <position position="67"/>
    </location>
    <ligand>
        <name>a divalent metal cation</name>
        <dbReference type="ChEBI" id="CHEBI:60240"/>
        <label>1</label>
    </ligand>
</feature>
<dbReference type="AlphaFoldDB" id="A0A939GEP6"/>
<evidence type="ECO:0000256" key="2">
    <source>
        <dbReference type="ARBA" id="ARBA00011643"/>
    </source>
</evidence>
<dbReference type="InterPro" id="IPR017221">
    <property type="entry name" value="DUF34/NIF3_bac"/>
</dbReference>
<proteinExistence type="inferred from homology"/>
<evidence type="ECO:0000256" key="1">
    <source>
        <dbReference type="ARBA" id="ARBA00006964"/>
    </source>
</evidence>
<sequence>MNQPQIRDLTRYMDAWAPPVYQESYDNAGLIVGDPNAVITGVLVSLDATEAVVDEAIARGCNVIVAHHPIVFRGLKKLNGKNYVERTVIKAIKNDVAIFAAHTNLDSVAGGVNYHIASRLGLQDVQILAPKAQVLSKLVVFTPKADMANVLAAIYEAGAGQIGDYDHCSFRVGGTGTFRPLTGSNPVVGAVGQDESVEELRLEVILPTHLEGTVVRAMTRAHSYEVPAYDLYALNNANQTVGSGAVGDLPEPMDETAWLRYLSMNMNASVIRHTPLRNRPVRRVAVCGGAGSFLLSDAIRAGADAFVTADYKYHEFFDAEGRLIICDIGHYESEVFTKDLIQQRLAQKFTTFAVILAETNTNPVRYFFNVQ</sequence>
<dbReference type="SUPFAM" id="SSF102705">
    <property type="entry name" value="NIF3 (NGG1p interacting factor 3)-like"/>
    <property type="match status" value="1"/>
</dbReference>
<feature type="binding site" evidence="6">
    <location>
        <position position="106"/>
    </location>
    <ligand>
        <name>a divalent metal cation</name>
        <dbReference type="ChEBI" id="CHEBI:60240"/>
        <label>1</label>
    </ligand>
</feature>
<name>A0A939GEP6_9BACT</name>
<keyword evidence="4 5" id="KW-0479">Metal-binding</keyword>
<evidence type="ECO:0000313" key="7">
    <source>
        <dbReference type="EMBL" id="MBO0935177.1"/>
    </source>
</evidence>
<accession>A0A939GEP6</accession>
<evidence type="ECO:0000313" key="8">
    <source>
        <dbReference type="Proteomes" id="UP000664034"/>
    </source>
</evidence>
<evidence type="ECO:0000256" key="5">
    <source>
        <dbReference type="PIRNR" id="PIRNR037489"/>
    </source>
</evidence>
<dbReference type="GO" id="GO:0046872">
    <property type="term" value="F:metal ion binding"/>
    <property type="evidence" value="ECO:0007669"/>
    <property type="project" value="UniProtKB-UniRule"/>
</dbReference>
<keyword evidence="8" id="KW-1185">Reference proteome</keyword>
<reference evidence="7" key="1">
    <citation type="submission" date="2021-03" db="EMBL/GenBank/DDBJ databases">
        <title>Fibrella sp. HMF5335 genome sequencing and assembly.</title>
        <authorList>
            <person name="Kang H."/>
            <person name="Kim H."/>
            <person name="Bae S."/>
            <person name="Joh K."/>
        </authorList>
    </citation>
    <scope>NUCLEOTIDE SEQUENCE</scope>
    <source>
        <strain evidence="7">HMF5335</strain>
    </source>
</reference>
<dbReference type="FunFam" id="3.40.1390.30:FF:000001">
    <property type="entry name" value="GTP cyclohydrolase 1 type 2"/>
    <property type="match status" value="1"/>
</dbReference>
<dbReference type="InterPro" id="IPR015867">
    <property type="entry name" value="N-reg_PII/ATP_PRibTrfase_C"/>
</dbReference>
<evidence type="ECO:0000256" key="3">
    <source>
        <dbReference type="ARBA" id="ARBA00022112"/>
    </source>
</evidence>
<dbReference type="Gene3D" id="3.40.1390.30">
    <property type="entry name" value="NIF3 (NGG1p interacting factor 3)-like"/>
    <property type="match status" value="1"/>
</dbReference>
<feature type="binding site" evidence="6">
    <location>
        <position position="330"/>
    </location>
    <ligand>
        <name>a divalent metal cation</name>
        <dbReference type="ChEBI" id="CHEBI:60240"/>
        <label>1</label>
    </ligand>
</feature>
<feature type="binding site" evidence="6">
    <location>
        <position position="334"/>
    </location>
    <ligand>
        <name>a divalent metal cation</name>
        <dbReference type="ChEBI" id="CHEBI:60240"/>
        <label>1</label>
    </ligand>
</feature>
<evidence type="ECO:0000256" key="4">
    <source>
        <dbReference type="ARBA" id="ARBA00022723"/>
    </source>
</evidence>
<dbReference type="PIRSF" id="PIRSF037489">
    <property type="entry name" value="UCP037489_NIF3_YqfO"/>
    <property type="match status" value="1"/>
</dbReference>
<dbReference type="GO" id="GO:0005737">
    <property type="term" value="C:cytoplasm"/>
    <property type="evidence" value="ECO:0007669"/>
    <property type="project" value="TreeGrafter"/>
</dbReference>
<organism evidence="7 8">
    <name type="scientific">Fibrella rubiginis</name>
    <dbReference type="NCBI Taxonomy" id="2817060"/>
    <lineage>
        <taxon>Bacteria</taxon>
        <taxon>Pseudomonadati</taxon>
        <taxon>Bacteroidota</taxon>
        <taxon>Cytophagia</taxon>
        <taxon>Cytophagales</taxon>
        <taxon>Spirosomataceae</taxon>
        <taxon>Fibrella</taxon>
    </lineage>
</organism>